<dbReference type="NCBIfam" id="TIGR02246">
    <property type="entry name" value="SgcJ/EcaC family oxidoreductase"/>
    <property type="match status" value="1"/>
</dbReference>
<dbReference type="Pfam" id="PF14534">
    <property type="entry name" value="DUF4440"/>
    <property type="match status" value="1"/>
</dbReference>
<accession>A0A914DPU2</accession>
<dbReference type="Gene3D" id="3.10.450.50">
    <property type="match status" value="1"/>
</dbReference>
<name>A0A914DPU2_9BILA</name>
<dbReference type="Proteomes" id="UP000887540">
    <property type="component" value="Unplaced"/>
</dbReference>
<dbReference type="SUPFAM" id="SSF54427">
    <property type="entry name" value="NTF2-like"/>
    <property type="match status" value="1"/>
</dbReference>
<dbReference type="PANTHER" id="PTHR31664:SF4">
    <property type="entry name" value="DUF4440 DOMAIN-CONTAINING PROTEIN"/>
    <property type="match status" value="1"/>
</dbReference>
<evidence type="ECO:0000259" key="1">
    <source>
        <dbReference type="Pfam" id="PF14534"/>
    </source>
</evidence>
<evidence type="ECO:0000313" key="2">
    <source>
        <dbReference type="Proteomes" id="UP000887540"/>
    </source>
</evidence>
<organism evidence="2 3">
    <name type="scientific">Acrobeloides nanus</name>
    <dbReference type="NCBI Taxonomy" id="290746"/>
    <lineage>
        <taxon>Eukaryota</taxon>
        <taxon>Metazoa</taxon>
        <taxon>Ecdysozoa</taxon>
        <taxon>Nematoda</taxon>
        <taxon>Chromadorea</taxon>
        <taxon>Rhabditida</taxon>
        <taxon>Tylenchina</taxon>
        <taxon>Cephalobomorpha</taxon>
        <taxon>Cephaloboidea</taxon>
        <taxon>Cephalobidae</taxon>
        <taxon>Acrobeloides</taxon>
    </lineage>
</organism>
<dbReference type="AlphaFoldDB" id="A0A914DPU2"/>
<keyword evidence="2" id="KW-1185">Reference proteome</keyword>
<protein>
    <submittedName>
        <fullName evidence="3">SnoaL-like domain-containing protein</fullName>
    </submittedName>
</protein>
<dbReference type="PANTHER" id="PTHR31664">
    <property type="entry name" value="PROTEIN CBG16427"/>
    <property type="match status" value="1"/>
</dbReference>
<proteinExistence type="predicted"/>
<dbReference type="InterPro" id="IPR027843">
    <property type="entry name" value="DUF4440"/>
</dbReference>
<reference evidence="3" key="1">
    <citation type="submission" date="2022-11" db="UniProtKB">
        <authorList>
            <consortium name="WormBaseParasite"/>
        </authorList>
    </citation>
    <scope>IDENTIFICATION</scope>
</reference>
<dbReference type="InterPro" id="IPR032710">
    <property type="entry name" value="NTF2-like_dom_sf"/>
</dbReference>
<sequence>MVLSQQQVDDLIVRVQDKYDKAFKTKDARNVAEFYEPNAVLIKTGGPAWFGREEIAKALSAFMTVDNQEFHPRFENNYATANDDYIVHRGTYELNGTRYKYEQIWRKQKDGSYLVARDEFEAP</sequence>
<dbReference type="WBParaSite" id="ACRNAN_scaffold3412.g17138.t1">
    <property type="protein sequence ID" value="ACRNAN_scaffold3412.g17138.t1"/>
    <property type="gene ID" value="ACRNAN_scaffold3412.g17138"/>
</dbReference>
<dbReference type="InterPro" id="IPR011944">
    <property type="entry name" value="Steroid_delta5-4_isomerase"/>
</dbReference>
<feature type="domain" description="DUF4440" evidence="1">
    <location>
        <begin position="12"/>
        <end position="112"/>
    </location>
</feature>
<evidence type="ECO:0000313" key="3">
    <source>
        <dbReference type="WBParaSite" id="ACRNAN_scaffold3412.g17138.t1"/>
    </source>
</evidence>